<reference evidence="1 2" key="1">
    <citation type="journal article" date="2018" name="Biotechnol. Adv.">
        <title>Improved genomic resources and new bioinformatic workflow for the carcinogenic parasite Clonorchis sinensis: Biotechnological implications.</title>
        <authorList>
            <person name="Wang D."/>
            <person name="Korhonen P.K."/>
            <person name="Gasser R.B."/>
            <person name="Young N.D."/>
        </authorList>
    </citation>
    <scope>NUCLEOTIDE SEQUENCE [LARGE SCALE GENOMIC DNA]</scope>
    <source>
        <strain evidence="1">Cs-k2</strain>
    </source>
</reference>
<protein>
    <submittedName>
        <fullName evidence="1">Uncharacterized protein</fullName>
    </submittedName>
</protein>
<name>A0A419PUE8_CLOSI</name>
<dbReference type="Proteomes" id="UP000286415">
    <property type="component" value="Unassembled WGS sequence"/>
</dbReference>
<dbReference type="EMBL" id="NIRI02000042">
    <property type="protein sequence ID" value="KAG5447762.1"/>
    <property type="molecule type" value="Genomic_DNA"/>
</dbReference>
<comment type="caution">
    <text evidence="1">The sequence shown here is derived from an EMBL/GenBank/DDBJ whole genome shotgun (WGS) entry which is preliminary data.</text>
</comment>
<proteinExistence type="predicted"/>
<sequence>MRQQSISIEQRYHAVDDHHDGITAATHHDGSSSSKVGLDGMTSVFNTDASLPYNHDLLEGLIVKKRINIDGERTYCWFTTIIPRCLQLQTIIQAIWVKTDTKIALTSVGSHILQRPQPGAVGITRSPSWKAISTDSTRAFRNLFHTPLPSQSLATSLLTSL</sequence>
<evidence type="ECO:0000313" key="1">
    <source>
        <dbReference type="EMBL" id="KAG5447762.1"/>
    </source>
</evidence>
<reference evidence="1 2" key="2">
    <citation type="journal article" date="2021" name="Genomics">
        <title>High-quality reference genome for Clonorchis sinensis.</title>
        <authorList>
            <person name="Young N.D."/>
            <person name="Stroehlein A.J."/>
            <person name="Kinkar L."/>
            <person name="Wang T."/>
            <person name="Sohn W.M."/>
            <person name="Chang B.C.H."/>
            <person name="Kaur P."/>
            <person name="Weisz D."/>
            <person name="Dudchenko O."/>
            <person name="Aiden E.L."/>
            <person name="Korhonen P.K."/>
            <person name="Gasser R.B."/>
        </authorList>
    </citation>
    <scope>NUCLEOTIDE SEQUENCE [LARGE SCALE GENOMIC DNA]</scope>
    <source>
        <strain evidence="1">Cs-k2</strain>
    </source>
</reference>
<gene>
    <name evidence="1" type="ORF">CSKR_106797</name>
</gene>
<accession>A0A419PUE8</accession>
<dbReference type="InParanoid" id="A0A419PUE8"/>
<keyword evidence="2" id="KW-1185">Reference proteome</keyword>
<organism evidence="1 2">
    <name type="scientific">Clonorchis sinensis</name>
    <name type="common">Chinese liver fluke</name>
    <dbReference type="NCBI Taxonomy" id="79923"/>
    <lineage>
        <taxon>Eukaryota</taxon>
        <taxon>Metazoa</taxon>
        <taxon>Spiralia</taxon>
        <taxon>Lophotrochozoa</taxon>
        <taxon>Platyhelminthes</taxon>
        <taxon>Trematoda</taxon>
        <taxon>Digenea</taxon>
        <taxon>Opisthorchiida</taxon>
        <taxon>Opisthorchiata</taxon>
        <taxon>Opisthorchiidae</taxon>
        <taxon>Clonorchis</taxon>
    </lineage>
</organism>
<dbReference type="AlphaFoldDB" id="A0A419PUE8"/>
<evidence type="ECO:0000313" key="2">
    <source>
        <dbReference type="Proteomes" id="UP000286415"/>
    </source>
</evidence>